<dbReference type="Proteomes" id="UP000003781">
    <property type="component" value="Unassembled WGS sequence"/>
</dbReference>
<dbReference type="InterPro" id="IPR038318">
    <property type="entry name" value="KdpD_sf"/>
</dbReference>
<keyword evidence="4" id="KW-1185">Reference proteome</keyword>
<evidence type="ECO:0000313" key="4">
    <source>
        <dbReference type="Proteomes" id="UP000003781"/>
    </source>
</evidence>
<feature type="domain" description="GGDEF" evidence="2">
    <location>
        <begin position="154"/>
        <end position="284"/>
    </location>
</feature>
<dbReference type="Gene3D" id="3.30.70.270">
    <property type="match status" value="1"/>
</dbReference>
<dbReference type="SUPFAM" id="SSF55073">
    <property type="entry name" value="Nucleotide cyclase"/>
    <property type="match status" value="1"/>
</dbReference>
<dbReference type="PROSITE" id="PS50887">
    <property type="entry name" value="GGDEF"/>
    <property type="match status" value="1"/>
</dbReference>
<dbReference type="SMART" id="SM00267">
    <property type="entry name" value="GGDEF"/>
    <property type="match status" value="1"/>
</dbReference>
<feature type="transmembrane region" description="Helical" evidence="1">
    <location>
        <begin position="64"/>
        <end position="79"/>
    </location>
</feature>
<evidence type="ECO:0000259" key="2">
    <source>
        <dbReference type="PROSITE" id="PS50887"/>
    </source>
</evidence>
<dbReference type="InterPro" id="IPR000160">
    <property type="entry name" value="GGDEF_dom"/>
</dbReference>
<organism evidence="3 4">
    <name type="scientific">Crocosphaera chwakensis CCY0110</name>
    <dbReference type="NCBI Taxonomy" id="391612"/>
    <lineage>
        <taxon>Bacteria</taxon>
        <taxon>Bacillati</taxon>
        <taxon>Cyanobacteriota</taxon>
        <taxon>Cyanophyceae</taxon>
        <taxon>Oscillatoriophycideae</taxon>
        <taxon>Chroococcales</taxon>
        <taxon>Aphanothecaceae</taxon>
        <taxon>Crocosphaera</taxon>
        <taxon>Crocosphaera chwakensis</taxon>
    </lineage>
</organism>
<dbReference type="Pfam" id="PF00990">
    <property type="entry name" value="GGDEF"/>
    <property type="match status" value="1"/>
</dbReference>
<feature type="transmembrane region" description="Helical" evidence="1">
    <location>
        <begin position="12"/>
        <end position="33"/>
    </location>
</feature>
<evidence type="ECO:0000313" key="3">
    <source>
        <dbReference type="EMBL" id="EAZ92721.1"/>
    </source>
</evidence>
<dbReference type="CDD" id="cd01949">
    <property type="entry name" value="GGDEF"/>
    <property type="match status" value="1"/>
</dbReference>
<dbReference type="InterPro" id="IPR043128">
    <property type="entry name" value="Rev_trsase/Diguanyl_cyclase"/>
</dbReference>
<dbReference type="RefSeq" id="WP_008274294.1">
    <property type="nucleotide sequence ID" value="NZ_AAXW01000005.1"/>
</dbReference>
<dbReference type="eggNOG" id="COG3706">
    <property type="taxonomic scope" value="Bacteria"/>
</dbReference>
<sequence length="291" mass="33756">MMKKHLHKITQILDNLSQSLIIIFSIILVIIIISLDFYITIDLGISIFYLFPIALVTWYGSRKIGLIFSVICSLCWWWAETNISQNPQLWLEEWNAAVRLSFFVIVTYLLSELKAAYEREKKSARIDSLTGSVNRRFFREVLQKEIKRLSRYNHPFTLAYFDVDNFKIVNDQLGHNQGDYLLKAIADIIKMSIRQTDTLARLGGDEFALILLEIDYERANGVLNRIKTELLVMAKLEKLPISFSIGAITYYTIPESVDRAIEEVDHLMYDIKNNGKNGLKHKVNNEINIMK</sequence>
<dbReference type="InterPro" id="IPR029787">
    <property type="entry name" value="Nucleotide_cyclase"/>
</dbReference>
<feature type="transmembrane region" description="Helical" evidence="1">
    <location>
        <begin position="39"/>
        <end position="59"/>
    </location>
</feature>
<dbReference type="NCBIfam" id="TIGR00254">
    <property type="entry name" value="GGDEF"/>
    <property type="match status" value="1"/>
</dbReference>
<accession>A3ILS0</accession>
<dbReference type="EMBL" id="AAXW01000005">
    <property type="protein sequence ID" value="EAZ92721.1"/>
    <property type="molecule type" value="Genomic_DNA"/>
</dbReference>
<evidence type="ECO:0000256" key="1">
    <source>
        <dbReference type="SAM" id="Phobius"/>
    </source>
</evidence>
<protein>
    <recommendedName>
        <fullName evidence="2">GGDEF domain-containing protein</fullName>
    </recommendedName>
</protein>
<feature type="transmembrane region" description="Helical" evidence="1">
    <location>
        <begin position="99"/>
        <end position="117"/>
    </location>
</feature>
<keyword evidence="1" id="KW-1133">Transmembrane helix</keyword>
<dbReference type="InterPro" id="IPR050469">
    <property type="entry name" value="Diguanylate_Cyclase"/>
</dbReference>
<dbReference type="AlphaFoldDB" id="A3ILS0"/>
<keyword evidence="1" id="KW-0812">Transmembrane</keyword>
<dbReference type="Gene3D" id="1.20.120.620">
    <property type="entry name" value="Backbone structure of the membrane domain of e. Coli histidine kinase receptor kdpd"/>
    <property type="match status" value="1"/>
</dbReference>
<keyword evidence="1" id="KW-0472">Membrane</keyword>
<dbReference type="GO" id="GO:0052621">
    <property type="term" value="F:diguanylate cyclase activity"/>
    <property type="evidence" value="ECO:0007669"/>
    <property type="project" value="TreeGrafter"/>
</dbReference>
<proteinExistence type="predicted"/>
<dbReference type="PANTHER" id="PTHR45138:SF9">
    <property type="entry name" value="DIGUANYLATE CYCLASE DGCM-RELATED"/>
    <property type="match status" value="1"/>
</dbReference>
<comment type="caution">
    <text evidence="3">The sequence shown here is derived from an EMBL/GenBank/DDBJ whole genome shotgun (WGS) entry which is preliminary data.</text>
</comment>
<dbReference type="FunFam" id="3.30.70.270:FF:000001">
    <property type="entry name" value="Diguanylate cyclase domain protein"/>
    <property type="match status" value="1"/>
</dbReference>
<gene>
    <name evidence="3" type="ORF">CY0110_24181</name>
</gene>
<name>A3ILS0_9CHRO</name>
<dbReference type="PANTHER" id="PTHR45138">
    <property type="entry name" value="REGULATORY COMPONENTS OF SENSORY TRANSDUCTION SYSTEM"/>
    <property type="match status" value="1"/>
</dbReference>
<reference evidence="3 4" key="1">
    <citation type="submission" date="2007-03" db="EMBL/GenBank/DDBJ databases">
        <authorList>
            <person name="Stal L."/>
            <person name="Ferriera S."/>
            <person name="Johnson J."/>
            <person name="Kravitz S."/>
            <person name="Beeson K."/>
            <person name="Sutton G."/>
            <person name="Rogers Y.-H."/>
            <person name="Friedman R."/>
            <person name="Frazier M."/>
            <person name="Venter J.C."/>
        </authorList>
    </citation>
    <scope>NUCLEOTIDE SEQUENCE [LARGE SCALE GENOMIC DNA]</scope>
    <source>
        <strain evidence="3 4">CCY0110</strain>
    </source>
</reference>